<proteinExistence type="predicted"/>
<keyword evidence="2" id="KW-1185">Reference proteome</keyword>
<comment type="caution">
    <text evidence="1">The sequence shown here is derived from an EMBL/GenBank/DDBJ whole genome shotgun (WGS) entry which is preliminary data.</text>
</comment>
<accession>A0AA88A9F9</accession>
<organism evidence="1 2">
    <name type="scientific">Ficus carica</name>
    <name type="common">Common fig</name>
    <dbReference type="NCBI Taxonomy" id="3494"/>
    <lineage>
        <taxon>Eukaryota</taxon>
        <taxon>Viridiplantae</taxon>
        <taxon>Streptophyta</taxon>
        <taxon>Embryophyta</taxon>
        <taxon>Tracheophyta</taxon>
        <taxon>Spermatophyta</taxon>
        <taxon>Magnoliopsida</taxon>
        <taxon>eudicotyledons</taxon>
        <taxon>Gunneridae</taxon>
        <taxon>Pentapetalae</taxon>
        <taxon>rosids</taxon>
        <taxon>fabids</taxon>
        <taxon>Rosales</taxon>
        <taxon>Moraceae</taxon>
        <taxon>Ficeae</taxon>
        <taxon>Ficus</taxon>
    </lineage>
</organism>
<gene>
    <name evidence="1" type="ORF">TIFTF001_016822</name>
</gene>
<evidence type="ECO:0008006" key="3">
    <source>
        <dbReference type="Google" id="ProtNLM"/>
    </source>
</evidence>
<dbReference type="InterPro" id="IPR036691">
    <property type="entry name" value="Endo/exonu/phosph_ase_sf"/>
</dbReference>
<dbReference type="Proteomes" id="UP001187192">
    <property type="component" value="Unassembled WGS sequence"/>
</dbReference>
<dbReference type="PANTHER" id="PTHR35218:SF9">
    <property type="entry name" value="ENDONUCLEASE_EXONUCLEASE_PHOSPHATASE DOMAIN-CONTAINING PROTEIN"/>
    <property type="match status" value="1"/>
</dbReference>
<sequence length="225" mass="24841">MIQSNKFQYGDWLIVPNFSSSGGGEDLSREALTNGPLPILESLTTPLVNETANNLVGNSLNDSREEHVTSKGSVEEVREQEHVDPKVPLFEFVAGSNGKTTCKKEKLVTRKNVGAHGGCGATLLGAMSVIVWNARGLRDPWAFDKLRMMVRSFSPDVVFISETKLRGRRPSLVKSRLGFDGGMHIDSEGRSGGLILLWKKDWDVVVRDYSRGFIDSFVTSPDEKD</sequence>
<dbReference type="PANTHER" id="PTHR35218">
    <property type="entry name" value="RNASE H DOMAIN-CONTAINING PROTEIN"/>
    <property type="match status" value="1"/>
</dbReference>
<dbReference type="AlphaFoldDB" id="A0AA88A9F9"/>
<evidence type="ECO:0000313" key="1">
    <source>
        <dbReference type="EMBL" id="GMN47640.1"/>
    </source>
</evidence>
<reference evidence="1" key="1">
    <citation type="submission" date="2023-07" db="EMBL/GenBank/DDBJ databases">
        <title>draft genome sequence of fig (Ficus carica).</title>
        <authorList>
            <person name="Takahashi T."/>
            <person name="Nishimura K."/>
        </authorList>
    </citation>
    <scope>NUCLEOTIDE SEQUENCE</scope>
</reference>
<protein>
    <recommendedName>
        <fullName evidence="3">Endonuclease/exonuclease/phosphatase domain-containing protein</fullName>
    </recommendedName>
</protein>
<dbReference type="Gene3D" id="3.60.10.10">
    <property type="entry name" value="Endonuclease/exonuclease/phosphatase"/>
    <property type="match status" value="1"/>
</dbReference>
<evidence type="ECO:0000313" key="2">
    <source>
        <dbReference type="Proteomes" id="UP001187192"/>
    </source>
</evidence>
<dbReference type="SUPFAM" id="SSF56219">
    <property type="entry name" value="DNase I-like"/>
    <property type="match status" value="1"/>
</dbReference>
<name>A0AA88A9F9_FICCA</name>
<dbReference type="EMBL" id="BTGU01000026">
    <property type="protein sequence ID" value="GMN47640.1"/>
    <property type="molecule type" value="Genomic_DNA"/>
</dbReference>